<name>A0ACB8UEA5_9APHY</name>
<sequence>MASSSKSPVTLPSIKEMFPGNVSLPPQLLSHLTLSIEHMMQGLYESHTDPSRNSSAVPIKREQTPESATPRPGRLVTDVAHPTVAHYQENAPRQGPSQSQSPQYYHRQRGPTQEPLDIRHSYPATNYPTPIDTRPQSSRPYSFDLLISNAATSSLDTIATSQNVAYQPRPAYSVYSPGSASISQEESSEMHPGSRPSFRIHLPQDNAALYSMHGPSSGGMESAPGYQDSARYPSSPFIVTPSTPCHVLPSASRPSQSHVLDVPPYEEKKHCCPHCNKRFNRPSSLNIHVNTHTGAKPFICPYPGCQRRFNVNSNMRRHYRNHVSNNRRRDAVARLVEPTPQNMPPTPPLSVSPTDTPVSHFSGSLPSSASSDASTPLPSRSPSPVPSYYPLSDEEGDWFPDVGNRYALSSAGPASPARDRVVSYFDHRGLGEVGPGLSRTTRRQRSRSSPVPPSTHRQSHHLGGAAGSSVRPMRPRSSSCNVPGCDCQPAPGVSTMLRPAFNMTSSAPRTSRSAGPSN</sequence>
<accession>A0ACB8UEA5</accession>
<dbReference type="EMBL" id="MU274903">
    <property type="protein sequence ID" value="KAI0092687.1"/>
    <property type="molecule type" value="Genomic_DNA"/>
</dbReference>
<proteinExistence type="predicted"/>
<dbReference type="Proteomes" id="UP001055072">
    <property type="component" value="Unassembled WGS sequence"/>
</dbReference>
<organism evidence="1 2">
    <name type="scientific">Irpex rosettiformis</name>
    <dbReference type="NCBI Taxonomy" id="378272"/>
    <lineage>
        <taxon>Eukaryota</taxon>
        <taxon>Fungi</taxon>
        <taxon>Dikarya</taxon>
        <taxon>Basidiomycota</taxon>
        <taxon>Agaricomycotina</taxon>
        <taxon>Agaricomycetes</taxon>
        <taxon>Polyporales</taxon>
        <taxon>Irpicaceae</taxon>
        <taxon>Irpex</taxon>
    </lineage>
</organism>
<comment type="caution">
    <text evidence="1">The sequence shown here is derived from an EMBL/GenBank/DDBJ whole genome shotgun (WGS) entry which is preliminary data.</text>
</comment>
<reference evidence="1" key="1">
    <citation type="journal article" date="2021" name="Environ. Microbiol.">
        <title>Gene family expansions and transcriptome signatures uncover fungal adaptations to wood decay.</title>
        <authorList>
            <person name="Hage H."/>
            <person name="Miyauchi S."/>
            <person name="Viragh M."/>
            <person name="Drula E."/>
            <person name="Min B."/>
            <person name="Chaduli D."/>
            <person name="Navarro D."/>
            <person name="Favel A."/>
            <person name="Norest M."/>
            <person name="Lesage-Meessen L."/>
            <person name="Balint B."/>
            <person name="Merenyi Z."/>
            <person name="de Eugenio L."/>
            <person name="Morin E."/>
            <person name="Martinez A.T."/>
            <person name="Baldrian P."/>
            <person name="Stursova M."/>
            <person name="Martinez M.J."/>
            <person name="Novotny C."/>
            <person name="Magnuson J.K."/>
            <person name="Spatafora J.W."/>
            <person name="Maurice S."/>
            <person name="Pangilinan J."/>
            <person name="Andreopoulos W."/>
            <person name="LaButti K."/>
            <person name="Hundley H."/>
            <person name="Na H."/>
            <person name="Kuo A."/>
            <person name="Barry K."/>
            <person name="Lipzen A."/>
            <person name="Henrissat B."/>
            <person name="Riley R."/>
            <person name="Ahrendt S."/>
            <person name="Nagy L.G."/>
            <person name="Grigoriev I.V."/>
            <person name="Martin F."/>
            <person name="Rosso M.N."/>
        </authorList>
    </citation>
    <scope>NUCLEOTIDE SEQUENCE</scope>
    <source>
        <strain evidence="1">CBS 384.51</strain>
    </source>
</reference>
<keyword evidence="2" id="KW-1185">Reference proteome</keyword>
<evidence type="ECO:0000313" key="1">
    <source>
        <dbReference type="EMBL" id="KAI0092687.1"/>
    </source>
</evidence>
<evidence type="ECO:0000313" key="2">
    <source>
        <dbReference type="Proteomes" id="UP001055072"/>
    </source>
</evidence>
<protein>
    <submittedName>
        <fullName evidence="1">Uncharacterized protein</fullName>
    </submittedName>
</protein>
<gene>
    <name evidence="1" type="ORF">BDY19DRAFT_499212</name>
</gene>